<protein>
    <submittedName>
        <fullName evidence="1">HAD family hydrolase</fullName>
    </submittedName>
</protein>
<sequence length="210" mass="23444">MQQAAIEWVLLDYGGVVADEGLKAGLQALARHHGLDPEQVTSHSTDAVYDSGYVTGTGSEADFWRILGERTGLWVEPLEGADAVLPRFRLRSWMLAWVRRLREAGIRVGLLTDQTDWLQRLDRRDGFLAEFDRVYNSYRMGKGKQDPTLFDDVVADLGVDPGRVLFIDDASGHVERARSRGLQARMYEERAAVEQALEAVRANAGGGKDR</sequence>
<keyword evidence="2" id="KW-1185">Reference proteome</keyword>
<dbReference type="PANTHER" id="PTHR43611">
    <property type="entry name" value="ALPHA-D-GLUCOSE 1-PHOSPHATE PHOSPHATASE"/>
    <property type="match status" value="1"/>
</dbReference>
<accession>A0ABV4U076</accession>
<keyword evidence="1" id="KW-0378">Hydrolase</keyword>
<dbReference type="InterPro" id="IPR006439">
    <property type="entry name" value="HAD-SF_hydro_IA"/>
</dbReference>
<name>A0ABV4U076_9GAMM</name>
<evidence type="ECO:0000313" key="2">
    <source>
        <dbReference type="Proteomes" id="UP001575181"/>
    </source>
</evidence>
<dbReference type="PRINTS" id="PR00413">
    <property type="entry name" value="HADHALOGNASE"/>
</dbReference>
<dbReference type="EMBL" id="JBGUAW010000011">
    <property type="protein sequence ID" value="MFA9462206.1"/>
    <property type="molecule type" value="Genomic_DNA"/>
</dbReference>
<dbReference type="InterPro" id="IPR036412">
    <property type="entry name" value="HAD-like_sf"/>
</dbReference>
<dbReference type="GO" id="GO:0016787">
    <property type="term" value="F:hydrolase activity"/>
    <property type="evidence" value="ECO:0007669"/>
    <property type="project" value="UniProtKB-KW"/>
</dbReference>
<reference evidence="1 2" key="1">
    <citation type="submission" date="2024-08" db="EMBL/GenBank/DDBJ databases">
        <title>Whole-genome sequencing of halo(alkali)philic microorganisms from hypersaline lakes.</title>
        <authorList>
            <person name="Sorokin D.Y."/>
            <person name="Merkel A.Y."/>
            <person name="Messina E."/>
            <person name="Yakimov M."/>
        </authorList>
    </citation>
    <scope>NUCLEOTIDE SEQUENCE [LARGE SCALE GENOMIC DNA]</scope>
    <source>
        <strain evidence="1 2">Cl-TMA</strain>
    </source>
</reference>
<proteinExistence type="predicted"/>
<dbReference type="RefSeq" id="WP_373656992.1">
    <property type="nucleotide sequence ID" value="NZ_JBGUAW010000011.1"/>
</dbReference>
<organism evidence="1 2">
    <name type="scientific">Thiohalorhabdus methylotrophus</name>
    <dbReference type="NCBI Taxonomy" id="3242694"/>
    <lineage>
        <taxon>Bacteria</taxon>
        <taxon>Pseudomonadati</taxon>
        <taxon>Pseudomonadota</taxon>
        <taxon>Gammaproteobacteria</taxon>
        <taxon>Thiohalorhabdales</taxon>
        <taxon>Thiohalorhabdaceae</taxon>
        <taxon>Thiohalorhabdus</taxon>
    </lineage>
</organism>
<gene>
    <name evidence="1" type="ORF">ACERLL_15415</name>
</gene>
<dbReference type="PANTHER" id="PTHR43611:SF3">
    <property type="entry name" value="FLAVIN MONONUCLEOTIDE HYDROLASE 1, CHLOROPLATIC"/>
    <property type="match status" value="1"/>
</dbReference>
<comment type="caution">
    <text evidence="1">The sequence shown here is derived from an EMBL/GenBank/DDBJ whole genome shotgun (WGS) entry which is preliminary data.</text>
</comment>
<dbReference type="Proteomes" id="UP001575181">
    <property type="component" value="Unassembled WGS sequence"/>
</dbReference>
<dbReference type="SUPFAM" id="SSF56784">
    <property type="entry name" value="HAD-like"/>
    <property type="match status" value="1"/>
</dbReference>
<dbReference type="CDD" id="cd02603">
    <property type="entry name" value="HAD_sEH-N_like"/>
    <property type="match status" value="1"/>
</dbReference>
<dbReference type="NCBIfam" id="TIGR01509">
    <property type="entry name" value="HAD-SF-IA-v3"/>
    <property type="match status" value="1"/>
</dbReference>
<dbReference type="Pfam" id="PF00702">
    <property type="entry name" value="Hydrolase"/>
    <property type="match status" value="1"/>
</dbReference>
<dbReference type="InterPro" id="IPR023214">
    <property type="entry name" value="HAD_sf"/>
</dbReference>
<evidence type="ECO:0000313" key="1">
    <source>
        <dbReference type="EMBL" id="MFA9462206.1"/>
    </source>
</evidence>
<dbReference type="Gene3D" id="3.40.50.1000">
    <property type="entry name" value="HAD superfamily/HAD-like"/>
    <property type="match status" value="1"/>
</dbReference>